<gene>
    <name evidence="1" type="ORF">NQ176_g4957</name>
</gene>
<reference evidence="1" key="1">
    <citation type="submission" date="2022-08" db="EMBL/GenBank/DDBJ databases">
        <title>Genome Sequence of Lecanicillium fungicola.</title>
        <authorList>
            <person name="Buettner E."/>
        </authorList>
    </citation>
    <scope>NUCLEOTIDE SEQUENCE</scope>
    <source>
        <strain evidence="1">Babe33</strain>
    </source>
</reference>
<sequence>MDDAESRSMQLLRGSINSKSVASKAALQSLQAVKLQDLAESERSCVICYNEYETRSPEGICEKPVRLPKCKHVFGNHCIRKWFQDSDSCPYCRDKLHSEPKHYPSSTRSFMDMMRIRGWAVGSDMADEFYRRIMNGDDVEPLFSPSRSTSERRPPPDSDNDEPPRRIRQRRSSSSSTEQVPSPQMRNVAGLPRGAPRRITTRSSPGQASPPHTMALTSPWIFAGSTSPQPQSSTRHNMTSMYQSPAHAATSPAFQQFSSIMPNNVRGRRFINARVMTGTSNGEGSSAAVIPNPLLNNAQASIGLQRAMNDATVEGILGESYEPDQGPP</sequence>
<accession>A0ACC1NBM4</accession>
<proteinExistence type="predicted"/>
<evidence type="ECO:0000313" key="1">
    <source>
        <dbReference type="EMBL" id="KAJ2976423.1"/>
    </source>
</evidence>
<dbReference type="EMBL" id="JANJQO010000586">
    <property type="protein sequence ID" value="KAJ2976423.1"/>
    <property type="molecule type" value="Genomic_DNA"/>
</dbReference>
<protein>
    <submittedName>
        <fullName evidence="1">Uncharacterized protein</fullName>
    </submittedName>
</protein>
<comment type="caution">
    <text evidence="1">The sequence shown here is derived from an EMBL/GenBank/DDBJ whole genome shotgun (WGS) entry which is preliminary data.</text>
</comment>
<organism evidence="1 2">
    <name type="scientific">Zarea fungicola</name>
    <dbReference type="NCBI Taxonomy" id="93591"/>
    <lineage>
        <taxon>Eukaryota</taxon>
        <taxon>Fungi</taxon>
        <taxon>Dikarya</taxon>
        <taxon>Ascomycota</taxon>
        <taxon>Pezizomycotina</taxon>
        <taxon>Sordariomycetes</taxon>
        <taxon>Hypocreomycetidae</taxon>
        <taxon>Hypocreales</taxon>
        <taxon>Cordycipitaceae</taxon>
        <taxon>Zarea</taxon>
    </lineage>
</organism>
<keyword evidence="2" id="KW-1185">Reference proteome</keyword>
<name>A0ACC1NBM4_9HYPO</name>
<evidence type="ECO:0000313" key="2">
    <source>
        <dbReference type="Proteomes" id="UP001143910"/>
    </source>
</evidence>
<dbReference type="Proteomes" id="UP001143910">
    <property type="component" value="Unassembled WGS sequence"/>
</dbReference>